<dbReference type="PANTHER" id="PTHR43493">
    <property type="entry name" value="DNA GYRASE/TOPOISOMERASE SUBUNIT A"/>
    <property type="match status" value="1"/>
</dbReference>
<evidence type="ECO:0000256" key="3">
    <source>
        <dbReference type="ARBA" id="ARBA00022741"/>
    </source>
</evidence>
<dbReference type="Gene3D" id="3.90.199.10">
    <property type="entry name" value="Topoisomerase II, domain 5"/>
    <property type="match status" value="1"/>
</dbReference>
<feature type="coiled-coil region" evidence="11">
    <location>
        <begin position="445"/>
        <end position="472"/>
    </location>
</feature>
<keyword evidence="9" id="KW-0963">Cytoplasm</keyword>
<feature type="domain" description="Topo IIA-type catalytic" evidence="13">
    <location>
        <begin position="39"/>
        <end position="507"/>
    </location>
</feature>
<dbReference type="GO" id="GO:0034335">
    <property type="term" value="F:DNA negative supercoiling activity"/>
    <property type="evidence" value="ECO:0007669"/>
    <property type="project" value="UniProtKB-ARBA"/>
</dbReference>
<dbReference type="Pfam" id="PF03989">
    <property type="entry name" value="DNA_gyraseA_C"/>
    <property type="match status" value="6"/>
</dbReference>
<dbReference type="GO" id="GO:0005737">
    <property type="term" value="C:cytoplasm"/>
    <property type="evidence" value="ECO:0007669"/>
    <property type="project" value="UniProtKB-SubCell"/>
</dbReference>
<dbReference type="InterPro" id="IPR013760">
    <property type="entry name" value="Topo_IIA-like_dom_sf"/>
</dbReference>
<comment type="subcellular location">
    <subcellularLocation>
        <location evidence="9">Cytoplasm</location>
    </subcellularLocation>
</comment>
<evidence type="ECO:0000256" key="7">
    <source>
        <dbReference type="ARBA" id="ARBA00023235"/>
    </source>
</evidence>
<keyword evidence="15" id="KW-1185">Reference proteome</keyword>
<dbReference type="InterPro" id="IPR013757">
    <property type="entry name" value="Topo_IIA_A_a_sf"/>
</dbReference>
<dbReference type="SMART" id="SM00434">
    <property type="entry name" value="TOP4c"/>
    <property type="match status" value="1"/>
</dbReference>
<comment type="function">
    <text evidence="9">A type II topoisomerase that negatively supercoils closed circular double-stranded (ds) DNA in an ATP-dependent manner to modulate DNA topology and maintain chromosomes in an underwound state. Negative supercoiling favors strand separation, and DNA replication, transcription, recombination and repair, all of which involve strand separation. Also able to catalyze the interconversion of other topological isomers of dsDNA rings, including catenanes and knotted rings. Type II topoisomerases break and join 2 DNA strands simultaneously in an ATP-dependent manner.</text>
</comment>
<dbReference type="InterPro" id="IPR002205">
    <property type="entry name" value="Topo_IIA_dom_A"/>
</dbReference>
<dbReference type="GO" id="GO:0005694">
    <property type="term" value="C:chromosome"/>
    <property type="evidence" value="ECO:0007669"/>
    <property type="project" value="InterPro"/>
</dbReference>
<dbReference type="RefSeq" id="WP_013769189.1">
    <property type="nucleotide sequence ID" value="NC_015514.1"/>
</dbReference>
<gene>
    <name evidence="9" type="primary">gyrA</name>
    <name evidence="14" type="ordered locus">Celf_0007</name>
</gene>
<evidence type="ECO:0000256" key="11">
    <source>
        <dbReference type="SAM" id="Coils"/>
    </source>
</evidence>
<reference evidence="14 15" key="1">
    <citation type="submission" date="2011-04" db="EMBL/GenBank/DDBJ databases">
        <title>Complete sequence of Cellulomonas fimi ATCC 484.</title>
        <authorList>
            <consortium name="US DOE Joint Genome Institute"/>
            <person name="Lucas S."/>
            <person name="Han J."/>
            <person name="Lapidus A."/>
            <person name="Cheng J.-F."/>
            <person name="Goodwin L."/>
            <person name="Pitluck S."/>
            <person name="Peters L."/>
            <person name="Chertkov O."/>
            <person name="Detter J.C."/>
            <person name="Han C."/>
            <person name="Tapia R."/>
            <person name="Land M."/>
            <person name="Hauser L."/>
            <person name="Kyrpides N."/>
            <person name="Ivanova N."/>
            <person name="Ovchinnikova G."/>
            <person name="Pagani I."/>
            <person name="Mead D."/>
            <person name="Brumm P."/>
            <person name="Woyke T."/>
        </authorList>
    </citation>
    <scope>NUCLEOTIDE SEQUENCE [LARGE SCALE GENOMIC DNA]</scope>
    <source>
        <strain evidence="15">ATCC 484 / DSM 20113 / JCM 1341 / NBRC 15513 / NCIMB 8980 / NCTC 7547</strain>
    </source>
</reference>
<dbReference type="eggNOG" id="COG0188">
    <property type="taxonomic scope" value="Bacteria"/>
</dbReference>
<dbReference type="SUPFAM" id="SSF56719">
    <property type="entry name" value="Type II DNA topoisomerase"/>
    <property type="match status" value="1"/>
</dbReference>
<protein>
    <recommendedName>
        <fullName evidence="9">DNA gyrase subunit A</fullName>
        <ecNumber evidence="9">5.6.2.2</ecNumber>
    </recommendedName>
</protein>
<dbReference type="FunFam" id="1.10.268.10:FF:000001">
    <property type="entry name" value="DNA gyrase subunit A"/>
    <property type="match status" value="1"/>
</dbReference>
<proteinExistence type="inferred from homology"/>
<dbReference type="GO" id="GO:0009330">
    <property type="term" value="C:DNA topoisomerase type II (double strand cut, ATP-hydrolyzing) complex"/>
    <property type="evidence" value="ECO:0007669"/>
    <property type="project" value="TreeGrafter"/>
</dbReference>
<evidence type="ECO:0000313" key="14">
    <source>
        <dbReference type="EMBL" id="AEE44159.1"/>
    </source>
</evidence>
<feature type="active site" description="O-(5'-phospho-DNA)-tyrosine intermediate" evidence="9 10">
    <location>
        <position position="127"/>
    </location>
</feature>
<keyword evidence="5 9" id="KW-0799">Topoisomerase</keyword>
<dbReference type="SUPFAM" id="SSF101904">
    <property type="entry name" value="GyrA/ParC C-terminal domain-like"/>
    <property type="match status" value="1"/>
</dbReference>
<dbReference type="InterPro" id="IPR005743">
    <property type="entry name" value="GyrA"/>
</dbReference>
<evidence type="ECO:0000256" key="10">
    <source>
        <dbReference type="PROSITE-ProRule" id="PRU01384"/>
    </source>
</evidence>
<dbReference type="GO" id="GO:0005524">
    <property type="term" value="F:ATP binding"/>
    <property type="evidence" value="ECO:0007669"/>
    <property type="project" value="UniProtKB-UniRule"/>
</dbReference>
<dbReference type="HAMAP" id="MF_01897">
    <property type="entry name" value="GyrA"/>
    <property type="match status" value="1"/>
</dbReference>
<comment type="subunit">
    <text evidence="9">Heterotetramer, composed of two GyrA and two GyrB chains. In the heterotetramer, GyrA contains the active site tyrosine that forms a transient covalent intermediate with DNA, while GyrB binds cofactors and catalyzes ATP hydrolysis.</text>
</comment>
<dbReference type="CDD" id="cd00187">
    <property type="entry name" value="TOP4c"/>
    <property type="match status" value="1"/>
</dbReference>
<feature type="region of interest" description="Disordered" evidence="12">
    <location>
        <begin position="823"/>
        <end position="870"/>
    </location>
</feature>
<dbReference type="AlphaFoldDB" id="F4H3T5"/>
<evidence type="ECO:0000256" key="4">
    <source>
        <dbReference type="ARBA" id="ARBA00022840"/>
    </source>
</evidence>
<dbReference type="EC" id="5.6.2.2" evidence="9"/>
<dbReference type="NCBIfam" id="NF004043">
    <property type="entry name" value="PRK05560.1"/>
    <property type="match status" value="1"/>
</dbReference>
<dbReference type="Pfam" id="PF00521">
    <property type="entry name" value="DNA_topoisoIV"/>
    <property type="match status" value="1"/>
</dbReference>
<evidence type="ECO:0000256" key="8">
    <source>
        <dbReference type="ARBA" id="ARBA00063644"/>
    </source>
</evidence>
<dbReference type="Proteomes" id="UP000008460">
    <property type="component" value="Chromosome"/>
</dbReference>
<dbReference type="KEGG" id="cfi:Celf_0007"/>
<comment type="catalytic activity">
    <reaction evidence="1 9 10">
        <text>ATP-dependent breakage, passage and rejoining of double-stranded DNA.</text>
        <dbReference type="EC" id="5.6.2.2"/>
    </reaction>
</comment>
<name>F4H3T5_CELFA</name>
<dbReference type="FunFam" id="3.90.199.10:FF:000001">
    <property type="entry name" value="DNA gyrase subunit A"/>
    <property type="match status" value="1"/>
</dbReference>
<dbReference type="HOGENOM" id="CLU_002977_6_1_11"/>
<feature type="short sequence motif" description="GyrA-box" evidence="9">
    <location>
        <begin position="534"/>
        <end position="540"/>
    </location>
</feature>
<keyword evidence="3 9" id="KW-0547">Nucleotide-binding</keyword>
<dbReference type="FunFam" id="3.30.1360.40:FF:000002">
    <property type="entry name" value="DNA gyrase subunit A"/>
    <property type="match status" value="1"/>
</dbReference>
<keyword evidence="11" id="KW-0175">Coiled coil</keyword>
<sequence length="870" mass="96313">MTETPDQIEHGRIEQVDLQLEMQRSYLDYAMSVIVGRALPDVRDGLKPVHRRVLYAMYDGGYRPDRQFSKCSRVVGDVMGKYHPHGDSAIYDALVRLVQDWSLRYPLVAGQGNFGSPGDDPAAAPRYTECKMAPLSMEMVRDIDEDTVDFGDNYDGRTQEPLVLPARFPNLLVNGSAGIAVGMATNIPPHNLREVADGVQWYLDHPEATKEELLAALLTRIKGPDFPTGATILGHRGIDEAYRTGRGSITMRAVVNVEEIQGRICLVVTELPYQVNPDTLAKKIADLVKENRVTGIADIRDETSGRTGQRLVIVLKRDAVAKVVLNNLYKHTQLQDTFGANMLALVDGVPRTLSIDAFVRHWTAHQLEVIQRRTRYRLRKAEEQIHIYRGYLKALDALDEVIALIRRSPDADEARTGLMELLGVDEVQANAILNLQLRRLAALQRQEITQRHDELQAQIVEFNAILASDERQRTIVSDELREIVDKYGDERRTTILPFDGEVSVEDLIAEEEMVVTITRGGYAKRTRSDNYRAQRRGGKGVRGAQLREDDIVDHFFVTTTHHWLLFFTNLGRVYRAKAYELPEGGRDAKGQHVANLLAFQPGETIAQVLDVRNYEQAEHLVLATQRGLVKKTRLTEYDSNRSGGVIAINLREDEEGRPDELVSARLVNSDQDLILVSRKGQSVRFTASDESLRPMGRATSGVTGMKFRGDDELLAMDVVREDAFLFTVTEGGIAKRTALTVENYRQQGRGGLGIKVANLPEANGDLVGALVTDADDEVLVIMERGKIVRSATTEVNATGRTTQGVIFAKPDNGDRIIAVARNTERHLGEDAGTVGGENGQGTDLPDASGAPAADGTSAEQAVADQSSEDA</sequence>
<evidence type="ECO:0000256" key="5">
    <source>
        <dbReference type="ARBA" id="ARBA00023029"/>
    </source>
</evidence>
<dbReference type="Gene3D" id="1.10.268.10">
    <property type="entry name" value="Topoisomerase, domain 3"/>
    <property type="match status" value="1"/>
</dbReference>
<evidence type="ECO:0000259" key="13">
    <source>
        <dbReference type="PROSITE" id="PS52040"/>
    </source>
</evidence>
<feature type="compositionally biased region" description="Polar residues" evidence="12">
    <location>
        <begin position="857"/>
        <end position="870"/>
    </location>
</feature>
<comment type="similarity">
    <text evidence="2 9">Belongs to the type II topoisomerase GyrA/ParC subunit family.</text>
</comment>
<dbReference type="Gene3D" id="3.30.1360.40">
    <property type="match status" value="1"/>
</dbReference>
<evidence type="ECO:0000256" key="9">
    <source>
        <dbReference type="HAMAP-Rule" id="MF_01897"/>
    </source>
</evidence>
<dbReference type="PROSITE" id="PS52040">
    <property type="entry name" value="TOPO_IIA"/>
    <property type="match status" value="1"/>
</dbReference>
<dbReference type="GO" id="GO:0006265">
    <property type="term" value="P:DNA topological change"/>
    <property type="evidence" value="ECO:0007669"/>
    <property type="project" value="UniProtKB-UniRule"/>
</dbReference>
<dbReference type="InterPro" id="IPR050220">
    <property type="entry name" value="Type_II_DNA_Topoisomerases"/>
</dbReference>
<dbReference type="Gene3D" id="2.120.10.90">
    <property type="entry name" value="DNA gyrase/topoisomerase IV, subunit A, C-terminal"/>
    <property type="match status" value="1"/>
</dbReference>
<keyword evidence="7 9" id="KW-0413">Isomerase</keyword>
<organism evidence="14 15">
    <name type="scientific">Cellulomonas fimi (strain ATCC 484 / DSM 20113 / JCM 1341 / CCUG 24087 / LMG 16345 / NBRC 15513 / NCIMB 8980 / NCTC 7547 / NRS-133)</name>
    <dbReference type="NCBI Taxonomy" id="590998"/>
    <lineage>
        <taxon>Bacteria</taxon>
        <taxon>Bacillati</taxon>
        <taxon>Actinomycetota</taxon>
        <taxon>Actinomycetes</taxon>
        <taxon>Micrococcales</taxon>
        <taxon>Cellulomonadaceae</taxon>
        <taxon>Cellulomonas</taxon>
    </lineage>
</organism>
<evidence type="ECO:0000256" key="2">
    <source>
        <dbReference type="ARBA" id="ARBA00008263"/>
    </source>
</evidence>
<evidence type="ECO:0000256" key="6">
    <source>
        <dbReference type="ARBA" id="ARBA00023125"/>
    </source>
</evidence>
<comment type="subunit">
    <text evidence="8">Heterotetramer composed of ParC and ParE.</text>
</comment>
<comment type="miscellaneous">
    <text evidence="9">Few gyrases are as efficient as E.coli at forming negative supercoils. Not all organisms have 2 type II topoisomerases; in organisms with a single type II topoisomerase this enzyme also has to decatenate newly replicated chromosomes.</text>
</comment>
<evidence type="ECO:0000256" key="12">
    <source>
        <dbReference type="SAM" id="MobiDB-lite"/>
    </source>
</evidence>
<dbReference type="InterPro" id="IPR013758">
    <property type="entry name" value="Topo_IIA_A/C_ab"/>
</dbReference>
<dbReference type="EMBL" id="CP002666">
    <property type="protein sequence ID" value="AEE44159.1"/>
    <property type="molecule type" value="Genomic_DNA"/>
</dbReference>
<dbReference type="NCBIfam" id="NF004044">
    <property type="entry name" value="PRK05561.1"/>
    <property type="match status" value="1"/>
</dbReference>
<dbReference type="InterPro" id="IPR006691">
    <property type="entry name" value="GyrA/parC_rep"/>
</dbReference>
<dbReference type="InterPro" id="IPR035516">
    <property type="entry name" value="Gyrase/topoIV_suA_C"/>
</dbReference>
<dbReference type="GO" id="GO:0006261">
    <property type="term" value="P:DNA-templated DNA replication"/>
    <property type="evidence" value="ECO:0007669"/>
    <property type="project" value="UniProtKB-UniRule"/>
</dbReference>
<dbReference type="STRING" id="590998.Celf_0007"/>
<keyword evidence="4 9" id="KW-0067">ATP-binding</keyword>
<dbReference type="GO" id="GO:0003677">
    <property type="term" value="F:DNA binding"/>
    <property type="evidence" value="ECO:0007669"/>
    <property type="project" value="UniProtKB-UniRule"/>
</dbReference>
<dbReference type="PANTHER" id="PTHR43493:SF5">
    <property type="entry name" value="DNA GYRASE SUBUNIT A, CHLOROPLASTIC_MITOCHONDRIAL"/>
    <property type="match status" value="1"/>
</dbReference>
<evidence type="ECO:0000256" key="1">
    <source>
        <dbReference type="ARBA" id="ARBA00000185"/>
    </source>
</evidence>
<dbReference type="NCBIfam" id="TIGR01063">
    <property type="entry name" value="gyrA"/>
    <property type="match status" value="1"/>
</dbReference>
<dbReference type="FunFam" id="2.120.10.90:FF:000005">
    <property type="entry name" value="DNA topoisomerase 4 subunit A"/>
    <property type="match status" value="1"/>
</dbReference>
<evidence type="ECO:0000313" key="15">
    <source>
        <dbReference type="Proteomes" id="UP000008460"/>
    </source>
</evidence>
<accession>F4H3T5</accession>
<keyword evidence="6 9" id="KW-0238">DNA-binding</keyword>